<keyword evidence="2" id="KW-0472">Membrane</keyword>
<sequence length="1260" mass="137766">MRLVNAATVPSFLFSSVPGNSLVLHFSVMPPIPLLNGFVCACCMLATRRFGVRLSGGRMKVANPASNRGRDASVFRNDVDRRCRPGRMAVLAMFAIGFAAFTGAAKAQGPGSEPPRSILQSSSDSESSTGGSQLRVKGFLFLDQSGVPVLMPGTTFEEIERLQNLEAGVDSRSQVFDFQSLEITGAASQGITGAGSPGRAELKIVIRLTIDSTGGRMVAIPLRMRNFFLLGPPDVSGLDEYRMTVSGSDSGHVLMVKTNRRREAVVTMNVAARVEPGPNHSLQFQLPDVPSNVRITTDDEQFTGEIVGRGDEVLQTQRSAANLAEFVIESGGGVFTLRWGKRDRASDGSPLLEIDNSRIVVQWDTPQDQPIASCQMIIRSVRGTINTLKLRLPENAVLLDTPTLGSNGQSVEITSPVSPTSPSTGGEGTLLDIVIPETERQQRIDLNLDIQFSASDPNASNPLMFRAPEVIGALRQRGEIQISTGDDYRLRWRSRPWVQSILAQPTEETGRSYLFRYDRASFDLPIWLATTRRQLRLSTESEISLHDSIARIKYRILSSGRAAEGTLLKIDMGSWRLRSIENEETSEQIESGLNGNLHEIYLESVSSSDPSPIRIVAEHDLPINVADHSAIRSEEDDGITFWLPRITDIEDTMLVQSATVMVANQGRMSFVVDLQDSQNIDRVISTDNASTVETPRSNYRIIPPDAAGKMVGHVVQQSPTISLAGDATIEIEGRSLHTTLDWIVNSSLDLEGRLPIQIASQDYPSTSKPEDASLSDDSLHGTVSDGSVSKEMKAETTKDSDTSATDFASAWTVRVNNQPAVLEPRGDDRYELISEQLGSGSMSIRWEQLRPIQDVRSADHIETLSIPRPFGVETTFRGTMRVLMQGDTTTEIIAADRLSKASGMIGDASTSDETASPVSPIQDRDKSTMILEALPREPLRLRFRSRQTDTEDVFVSRAVLRSATGYATRMEQLLANVEGSPELRLGIPAGEYNISTEALVDGNVARVRREDNTLVIALPSDGKNHLVDLRVWLPMDASMMVESIRPALELPIGVGRLYWEIVAPHDSHVIWASPTLGRSMAWRFDRWRLYRESTQTPSSLASWVGGNDLVEVPRGNRYLYVGADVRSFRAIVVSRTILWAVTGSIVLLMAVMLSFVPQTRHPLFAVAVAVMFAGMLVVAPDAAVLAGQLGMIAMVLVVVMSAIRTMVQSRDHSSALDSRPRSRRIEGSTQMHKENSGASRGTLSATRSIAPASSVNKVTP</sequence>
<feature type="transmembrane region" description="Helical" evidence="2">
    <location>
        <begin position="1163"/>
        <end position="1179"/>
    </location>
</feature>
<feature type="transmembrane region" description="Helical" evidence="2">
    <location>
        <begin position="29"/>
        <end position="50"/>
    </location>
</feature>
<evidence type="ECO:0000256" key="1">
    <source>
        <dbReference type="SAM" id="MobiDB-lite"/>
    </source>
</evidence>
<evidence type="ECO:0000313" key="4">
    <source>
        <dbReference type="Proteomes" id="UP001416858"/>
    </source>
</evidence>
<proteinExistence type="predicted"/>
<evidence type="ECO:0000313" key="3">
    <source>
        <dbReference type="EMBL" id="GAA5508538.1"/>
    </source>
</evidence>
<accession>A0ABP9VY59</accession>
<feature type="compositionally biased region" description="Polar residues" evidence="1">
    <location>
        <begin position="1236"/>
        <end position="1260"/>
    </location>
</feature>
<feature type="region of interest" description="Disordered" evidence="1">
    <location>
        <begin position="1211"/>
        <end position="1260"/>
    </location>
</feature>
<feature type="region of interest" description="Disordered" evidence="1">
    <location>
        <begin position="761"/>
        <end position="801"/>
    </location>
</feature>
<comment type="caution">
    <text evidence="3">The sequence shown here is derived from an EMBL/GenBank/DDBJ whole genome shotgun (WGS) entry which is preliminary data.</text>
</comment>
<feature type="compositionally biased region" description="Low complexity" evidence="1">
    <location>
        <begin position="117"/>
        <end position="131"/>
    </location>
</feature>
<protein>
    <submittedName>
        <fullName evidence="3">Uncharacterized protein</fullName>
    </submittedName>
</protein>
<keyword evidence="4" id="KW-1185">Reference proteome</keyword>
<name>A0ABP9VY59_9BACT</name>
<feature type="region of interest" description="Disordered" evidence="1">
    <location>
        <begin position="409"/>
        <end position="428"/>
    </location>
</feature>
<feature type="transmembrane region" description="Helical" evidence="2">
    <location>
        <begin position="1137"/>
        <end position="1156"/>
    </location>
</feature>
<feature type="transmembrane region" description="Helical" evidence="2">
    <location>
        <begin position="88"/>
        <end position="105"/>
    </location>
</feature>
<dbReference type="EMBL" id="BAABRO010000010">
    <property type="protein sequence ID" value="GAA5508538.1"/>
    <property type="molecule type" value="Genomic_DNA"/>
</dbReference>
<reference evidence="3 4" key="1">
    <citation type="submission" date="2024-02" db="EMBL/GenBank/DDBJ databases">
        <title>Rhodopirellula caenicola NBRC 110016.</title>
        <authorList>
            <person name="Ichikawa N."/>
            <person name="Katano-Makiyama Y."/>
            <person name="Hidaka K."/>
        </authorList>
    </citation>
    <scope>NUCLEOTIDE SEQUENCE [LARGE SCALE GENOMIC DNA]</scope>
    <source>
        <strain evidence="3 4">NBRC 110016</strain>
    </source>
</reference>
<feature type="compositionally biased region" description="Basic and acidic residues" evidence="1">
    <location>
        <begin position="788"/>
        <end position="801"/>
    </location>
</feature>
<feature type="compositionally biased region" description="Low complexity" evidence="1">
    <location>
        <begin position="414"/>
        <end position="424"/>
    </location>
</feature>
<keyword evidence="2" id="KW-1133">Transmembrane helix</keyword>
<feature type="transmembrane region" description="Helical" evidence="2">
    <location>
        <begin position="1185"/>
        <end position="1203"/>
    </location>
</feature>
<feature type="compositionally biased region" description="Basic and acidic residues" evidence="1">
    <location>
        <begin position="1211"/>
        <end position="1235"/>
    </location>
</feature>
<organism evidence="3 4">
    <name type="scientific">Novipirellula caenicola</name>
    <dbReference type="NCBI Taxonomy" id="1536901"/>
    <lineage>
        <taxon>Bacteria</taxon>
        <taxon>Pseudomonadati</taxon>
        <taxon>Planctomycetota</taxon>
        <taxon>Planctomycetia</taxon>
        <taxon>Pirellulales</taxon>
        <taxon>Pirellulaceae</taxon>
        <taxon>Novipirellula</taxon>
    </lineage>
</organism>
<evidence type="ECO:0000256" key="2">
    <source>
        <dbReference type="SAM" id="Phobius"/>
    </source>
</evidence>
<dbReference type="Proteomes" id="UP001416858">
    <property type="component" value="Unassembled WGS sequence"/>
</dbReference>
<gene>
    <name evidence="3" type="ORF">Rcae01_04005</name>
</gene>
<feature type="region of interest" description="Disordered" evidence="1">
    <location>
        <begin position="107"/>
        <end position="131"/>
    </location>
</feature>
<keyword evidence="2" id="KW-0812">Transmembrane</keyword>